<dbReference type="Proteomes" id="UP000621500">
    <property type="component" value="Unassembled WGS sequence"/>
</dbReference>
<evidence type="ECO:0000256" key="5">
    <source>
        <dbReference type="ARBA" id="ARBA00022989"/>
    </source>
</evidence>
<feature type="transmembrane region" description="Helical" evidence="8">
    <location>
        <begin position="129"/>
        <end position="152"/>
    </location>
</feature>
<evidence type="ECO:0000313" key="9">
    <source>
        <dbReference type="EMBL" id="GIG94331.1"/>
    </source>
</evidence>
<keyword evidence="10" id="KW-1185">Reference proteome</keyword>
<organism evidence="9 10">
    <name type="scientific">Plantactinospora mayteni</name>
    <dbReference type="NCBI Taxonomy" id="566021"/>
    <lineage>
        <taxon>Bacteria</taxon>
        <taxon>Bacillati</taxon>
        <taxon>Actinomycetota</taxon>
        <taxon>Actinomycetes</taxon>
        <taxon>Micromonosporales</taxon>
        <taxon>Micromonosporaceae</taxon>
        <taxon>Plantactinospora</taxon>
    </lineage>
</organism>
<keyword evidence="2" id="KW-1003">Cell membrane</keyword>
<evidence type="ECO:0000256" key="2">
    <source>
        <dbReference type="ARBA" id="ARBA00022475"/>
    </source>
</evidence>
<feature type="transmembrane region" description="Helical" evidence="8">
    <location>
        <begin position="307"/>
        <end position="325"/>
    </location>
</feature>
<accession>A0ABQ4EHW8</accession>
<dbReference type="EMBL" id="BONX01000004">
    <property type="protein sequence ID" value="GIG94331.1"/>
    <property type="molecule type" value="Genomic_DNA"/>
</dbReference>
<keyword evidence="5 8" id="KW-1133">Transmembrane helix</keyword>
<comment type="caution">
    <text evidence="9">The sequence shown here is derived from an EMBL/GenBank/DDBJ whole genome shotgun (WGS) entry which is preliminary data.</text>
</comment>
<sequence>MERVSTTDRAGGEPHLRSRLWSPTGVLGVWIATRTVFVLIYANVIRAPVGNVFADVALYHRWSEALLDRQIPRDDPMWQYPPGAAVLFRSVRHLAGDSVGSYEVTFFTLALVADLLVLLTLLRLARGDGLFLGAWAWAVVVPLLNLLTYARYDIFVTAAAVVALAATIRRPVVAGAVLSIGALVKVWPAVLLISARPFGGLRPVLAGFAVTLAVLGGTLTLAFTGAWSGFTGNQADRGLQIESVGATPLVLARLGDHTIDVSYVYGALEFVDDPFVRPATIGLPVLTVLGLAALGLWWLVRSRRLDWTGTLGFDIALLAVLTTVVTSRVLSPQYMLWLVGMAAVCLTRRDTTQRVASALVVVATALTSALFPWYYADVSTDPDWPGTALLVVRNALVVAALGIGFHALNRSRRPAACS</sequence>
<evidence type="ECO:0000256" key="7">
    <source>
        <dbReference type="ARBA" id="ARBA00024033"/>
    </source>
</evidence>
<proteinExistence type="inferred from homology"/>
<evidence type="ECO:0000256" key="4">
    <source>
        <dbReference type="ARBA" id="ARBA00022692"/>
    </source>
</evidence>
<comment type="similarity">
    <text evidence="7">Belongs to the glycosyltransferase 87 family.</text>
</comment>
<feature type="transmembrane region" description="Helical" evidence="8">
    <location>
        <begin position="387"/>
        <end position="408"/>
    </location>
</feature>
<feature type="transmembrane region" description="Helical" evidence="8">
    <location>
        <begin position="331"/>
        <end position="348"/>
    </location>
</feature>
<gene>
    <name evidence="9" type="ORF">Pma05_09040</name>
</gene>
<feature type="transmembrane region" description="Helical" evidence="8">
    <location>
        <begin position="172"/>
        <end position="193"/>
    </location>
</feature>
<keyword evidence="4 8" id="KW-0812">Transmembrane</keyword>
<feature type="transmembrane region" description="Helical" evidence="8">
    <location>
        <begin position="355"/>
        <end position="375"/>
    </location>
</feature>
<protein>
    <submittedName>
        <fullName evidence="9">Membrane protein</fullName>
    </submittedName>
</protein>
<name>A0ABQ4EHW8_9ACTN</name>
<evidence type="ECO:0000313" key="10">
    <source>
        <dbReference type="Proteomes" id="UP000621500"/>
    </source>
</evidence>
<evidence type="ECO:0000256" key="6">
    <source>
        <dbReference type="ARBA" id="ARBA00023136"/>
    </source>
</evidence>
<keyword evidence="3" id="KW-0808">Transferase</keyword>
<feature type="transmembrane region" description="Helical" evidence="8">
    <location>
        <begin position="281"/>
        <end position="300"/>
    </location>
</feature>
<feature type="transmembrane region" description="Helical" evidence="8">
    <location>
        <begin position="104"/>
        <end position="122"/>
    </location>
</feature>
<feature type="transmembrane region" description="Helical" evidence="8">
    <location>
        <begin position="205"/>
        <end position="227"/>
    </location>
</feature>
<dbReference type="InterPro" id="IPR018584">
    <property type="entry name" value="GT87"/>
</dbReference>
<dbReference type="Pfam" id="PF09594">
    <property type="entry name" value="GT87"/>
    <property type="match status" value="1"/>
</dbReference>
<feature type="transmembrane region" description="Helical" evidence="8">
    <location>
        <begin position="20"/>
        <end position="42"/>
    </location>
</feature>
<keyword evidence="6 8" id="KW-0472">Membrane</keyword>
<evidence type="ECO:0000256" key="1">
    <source>
        <dbReference type="ARBA" id="ARBA00004651"/>
    </source>
</evidence>
<evidence type="ECO:0000256" key="3">
    <source>
        <dbReference type="ARBA" id="ARBA00022679"/>
    </source>
</evidence>
<evidence type="ECO:0000256" key="8">
    <source>
        <dbReference type="SAM" id="Phobius"/>
    </source>
</evidence>
<comment type="subcellular location">
    <subcellularLocation>
        <location evidence="1">Cell membrane</location>
        <topology evidence="1">Multi-pass membrane protein</topology>
    </subcellularLocation>
</comment>
<reference evidence="9 10" key="1">
    <citation type="submission" date="2021-01" db="EMBL/GenBank/DDBJ databases">
        <title>Whole genome shotgun sequence of Plantactinospora mayteni NBRC 109088.</title>
        <authorList>
            <person name="Komaki H."/>
            <person name="Tamura T."/>
        </authorList>
    </citation>
    <scope>NUCLEOTIDE SEQUENCE [LARGE SCALE GENOMIC DNA]</scope>
    <source>
        <strain evidence="9 10">NBRC 109088</strain>
    </source>
</reference>